<dbReference type="PANTHER" id="PTHR30154">
    <property type="entry name" value="LEUCINE-RESPONSIVE REGULATORY PROTEIN"/>
    <property type="match status" value="1"/>
</dbReference>
<dbReference type="PRINTS" id="PR00033">
    <property type="entry name" value="HTHASNC"/>
</dbReference>
<feature type="domain" description="HTH asnC-type" evidence="4">
    <location>
        <begin position="2"/>
        <end position="63"/>
    </location>
</feature>
<name>A0A975GIY8_9BACT</name>
<evidence type="ECO:0000313" key="5">
    <source>
        <dbReference type="EMBL" id="QTA83052.1"/>
    </source>
</evidence>
<evidence type="ECO:0000256" key="3">
    <source>
        <dbReference type="ARBA" id="ARBA00023163"/>
    </source>
</evidence>
<evidence type="ECO:0000256" key="2">
    <source>
        <dbReference type="ARBA" id="ARBA00023125"/>
    </source>
</evidence>
<dbReference type="InterPro" id="IPR011991">
    <property type="entry name" value="ArsR-like_HTH"/>
</dbReference>
<dbReference type="KEGG" id="dli:dnl_54450"/>
<evidence type="ECO:0000313" key="6">
    <source>
        <dbReference type="Proteomes" id="UP000663720"/>
    </source>
</evidence>
<dbReference type="InterPro" id="IPR036388">
    <property type="entry name" value="WH-like_DNA-bd_sf"/>
</dbReference>
<dbReference type="PROSITE" id="PS50956">
    <property type="entry name" value="HTH_ASNC_2"/>
    <property type="match status" value="1"/>
</dbReference>
<reference evidence="5" key="1">
    <citation type="journal article" date="2021" name="Microb. Physiol.">
        <title>Proteogenomic Insights into the Physiology of Marine, Sulfate-Reducing, Filamentous Desulfonema limicola and Desulfonema magnum.</title>
        <authorList>
            <person name="Schnaars V."/>
            <person name="Wohlbrand L."/>
            <person name="Scheve S."/>
            <person name="Hinrichs C."/>
            <person name="Reinhardt R."/>
            <person name="Rabus R."/>
        </authorList>
    </citation>
    <scope>NUCLEOTIDE SEQUENCE</scope>
    <source>
        <strain evidence="5">5ac10</strain>
    </source>
</reference>
<evidence type="ECO:0000259" key="4">
    <source>
        <dbReference type="PROSITE" id="PS50956"/>
    </source>
</evidence>
<dbReference type="Pfam" id="PF01037">
    <property type="entry name" value="AsnC_trans_reg"/>
    <property type="match status" value="1"/>
</dbReference>
<accession>A0A975GIY8</accession>
<dbReference type="EMBL" id="CP061799">
    <property type="protein sequence ID" value="QTA83052.1"/>
    <property type="molecule type" value="Genomic_DNA"/>
</dbReference>
<protein>
    <submittedName>
        <fullName evidence="5">Leucine-responsive regulatory protein</fullName>
    </submittedName>
</protein>
<keyword evidence="6" id="KW-1185">Reference proteome</keyword>
<keyword evidence="3" id="KW-0804">Transcription</keyword>
<dbReference type="CDD" id="cd00090">
    <property type="entry name" value="HTH_ARSR"/>
    <property type="match status" value="1"/>
</dbReference>
<dbReference type="GO" id="GO:0005829">
    <property type="term" value="C:cytosol"/>
    <property type="evidence" value="ECO:0007669"/>
    <property type="project" value="TreeGrafter"/>
</dbReference>
<keyword evidence="2" id="KW-0238">DNA-binding</keyword>
<dbReference type="InterPro" id="IPR036390">
    <property type="entry name" value="WH_DNA-bd_sf"/>
</dbReference>
<dbReference type="InterPro" id="IPR019887">
    <property type="entry name" value="Tscrpt_reg_AsnC/Lrp_C"/>
</dbReference>
<dbReference type="InterPro" id="IPR019888">
    <property type="entry name" value="Tscrpt_reg_AsnC-like"/>
</dbReference>
<gene>
    <name evidence="5" type="primary">lrp</name>
    <name evidence="5" type="ORF">dnl_54450</name>
</gene>
<keyword evidence="1" id="KW-0805">Transcription regulation</keyword>
<dbReference type="GO" id="GO:0043200">
    <property type="term" value="P:response to amino acid"/>
    <property type="evidence" value="ECO:0007669"/>
    <property type="project" value="TreeGrafter"/>
</dbReference>
<dbReference type="InterPro" id="IPR000485">
    <property type="entry name" value="AsnC-type_HTH_dom"/>
</dbReference>
<organism evidence="5 6">
    <name type="scientific">Desulfonema limicola</name>
    <dbReference type="NCBI Taxonomy" id="45656"/>
    <lineage>
        <taxon>Bacteria</taxon>
        <taxon>Pseudomonadati</taxon>
        <taxon>Thermodesulfobacteriota</taxon>
        <taxon>Desulfobacteria</taxon>
        <taxon>Desulfobacterales</taxon>
        <taxon>Desulfococcaceae</taxon>
        <taxon>Desulfonema</taxon>
    </lineage>
</organism>
<dbReference type="AlphaFoldDB" id="A0A975GIY8"/>
<proteinExistence type="predicted"/>
<dbReference type="GO" id="GO:0006355">
    <property type="term" value="P:regulation of DNA-templated transcription"/>
    <property type="evidence" value="ECO:0007669"/>
    <property type="project" value="UniProtKB-ARBA"/>
</dbReference>
<dbReference type="Pfam" id="PF13412">
    <property type="entry name" value="HTH_24"/>
    <property type="match status" value="1"/>
</dbReference>
<dbReference type="RefSeq" id="WP_207688898.1">
    <property type="nucleotide sequence ID" value="NZ_CP061799.1"/>
</dbReference>
<dbReference type="Gene3D" id="3.30.70.920">
    <property type="match status" value="1"/>
</dbReference>
<evidence type="ECO:0000256" key="1">
    <source>
        <dbReference type="ARBA" id="ARBA00023015"/>
    </source>
</evidence>
<sequence>MLDEISIKILKILQEKARIPNVEVARQVGMAPSAVLERIRKMEMQGIIDGYEVRLNPEQFNRKQIAFVFINAREKPGELILQNALSEIQEIQEIHFVSGDDCYLVKLRVSDTSELGNLIREKIQSIQGVISTRTAAVLNTFKETARIPVQETDVSGQ</sequence>
<dbReference type="Gene3D" id="1.10.10.10">
    <property type="entry name" value="Winged helix-like DNA-binding domain superfamily/Winged helix DNA-binding domain"/>
    <property type="match status" value="1"/>
</dbReference>
<dbReference type="SUPFAM" id="SSF46785">
    <property type="entry name" value="Winged helix' DNA-binding domain"/>
    <property type="match status" value="1"/>
</dbReference>
<dbReference type="InterPro" id="IPR011008">
    <property type="entry name" value="Dimeric_a/b-barrel"/>
</dbReference>
<dbReference type="PANTHER" id="PTHR30154:SF53">
    <property type="entry name" value="HTH-TYPE TRANSCRIPTIONAL REGULATOR LRPC"/>
    <property type="match status" value="1"/>
</dbReference>
<dbReference type="SUPFAM" id="SSF54909">
    <property type="entry name" value="Dimeric alpha+beta barrel"/>
    <property type="match status" value="1"/>
</dbReference>
<dbReference type="Proteomes" id="UP000663720">
    <property type="component" value="Chromosome"/>
</dbReference>
<dbReference type="GO" id="GO:0043565">
    <property type="term" value="F:sequence-specific DNA binding"/>
    <property type="evidence" value="ECO:0007669"/>
    <property type="project" value="InterPro"/>
</dbReference>
<dbReference type="SMART" id="SM00344">
    <property type="entry name" value="HTH_ASNC"/>
    <property type="match status" value="1"/>
</dbReference>